<dbReference type="EMBL" id="JBBPBM010000041">
    <property type="protein sequence ID" value="KAK8524357.1"/>
    <property type="molecule type" value="Genomic_DNA"/>
</dbReference>
<sequence length="75" mass="8552">MKFSALILSSSRLNSATPIIRYDHIYMQLDTLDLYVRVCLQLVWIQPSISFNNMHGFPSTNITSGFHLVLVVPNL</sequence>
<reference evidence="1 2" key="1">
    <citation type="journal article" date="2024" name="G3 (Bethesda)">
        <title>Genome assembly of Hibiscus sabdariffa L. provides insights into metabolisms of medicinal natural products.</title>
        <authorList>
            <person name="Kim T."/>
        </authorList>
    </citation>
    <scope>NUCLEOTIDE SEQUENCE [LARGE SCALE GENOMIC DNA]</scope>
    <source>
        <strain evidence="1">TK-2024</strain>
        <tissue evidence="1">Old leaves</tissue>
    </source>
</reference>
<comment type="caution">
    <text evidence="1">The sequence shown here is derived from an EMBL/GenBank/DDBJ whole genome shotgun (WGS) entry which is preliminary data.</text>
</comment>
<accession>A0ABR2CVJ9</accession>
<dbReference type="Proteomes" id="UP001472677">
    <property type="component" value="Unassembled WGS sequence"/>
</dbReference>
<keyword evidence="2" id="KW-1185">Reference proteome</keyword>
<evidence type="ECO:0000313" key="2">
    <source>
        <dbReference type="Proteomes" id="UP001472677"/>
    </source>
</evidence>
<name>A0ABR2CVJ9_9ROSI</name>
<proteinExistence type="predicted"/>
<protein>
    <submittedName>
        <fullName evidence="1">Uncharacterized protein</fullName>
    </submittedName>
</protein>
<organism evidence="1 2">
    <name type="scientific">Hibiscus sabdariffa</name>
    <name type="common">roselle</name>
    <dbReference type="NCBI Taxonomy" id="183260"/>
    <lineage>
        <taxon>Eukaryota</taxon>
        <taxon>Viridiplantae</taxon>
        <taxon>Streptophyta</taxon>
        <taxon>Embryophyta</taxon>
        <taxon>Tracheophyta</taxon>
        <taxon>Spermatophyta</taxon>
        <taxon>Magnoliopsida</taxon>
        <taxon>eudicotyledons</taxon>
        <taxon>Gunneridae</taxon>
        <taxon>Pentapetalae</taxon>
        <taxon>rosids</taxon>
        <taxon>malvids</taxon>
        <taxon>Malvales</taxon>
        <taxon>Malvaceae</taxon>
        <taxon>Malvoideae</taxon>
        <taxon>Hibiscus</taxon>
    </lineage>
</organism>
<gene>
    <name evidence="1" type="ORF">V6N12_029223</name>
</gene>
<evidence type="ECO:0000313" key="1">
    <source>
        <dbReference type="EMBL" id="KAK8524357.1"/>
    </source>
</evidence>